<evidence type="ECO:0000313" key="2">
    <source>
        <dbReference type="Proteomes" id="UP000254103"/>
    </source>
</evidence>
<dbReference type="AlphaFoldDB" id="A0A377Y654"/>
<reference evidence="1 2" key="1">
    <citation type="submission" date="2018-06" db="EMBL/GenBank/DDBJ databases">
        <authorList>
            <consortium name="Pathogen Informatics"/>
            <person name="Doyle S."/>
        </authorList>
    </citation>
    <scope>NUCLEOTIDE SEQUENCE [LARGE SCALE GENOMIC DNA]</scope>
    <source>
        <strain evidence="1 2">NCTC5052</strain>
    </source>
</reference>
<protein>
    <submittedName>
        <fullName evidence="1">Uncharacterized protein</fullName>
    </submittedName>
</protein>
<sequence>MLNPTTWNLFTLAMTGRAAETAPSDLRLLAAVGDEARNDYLRGLGAIGNIIFWACENENYTDQRSDMRALGAFLKHTTDMALSADFFAGYVEALADDAEFDSNATAAVPLPEKGAGADNPQGSEFDVYSDILNGGERA</sequence>
<dbReference type="EMBL" id="UGLJ01000002">
    <property type="protein sequence ID" value="STT96541.1"/>
    <property type="molecule type" value="Genomic_DNA"/>
</dbReference>
<dbReference type="Proteomes" id="UP000254103">
    <property type="component" value="Unassembled WGS sequence"/>
</dbReference>
<accession>A0A377Y654</accession>
<name>A0A377Y654_KLEPN</name>
<gene>
    <name evidence="1" type="ORF">NCTC5052_05093</name>
</gene>
<organism evidence="1 2">
    <name type="scientific">Klebsiella pneumoniae</name>
    <dbReference type="NCBI Taxonomy" id="573"/>
    <lineage>
        <taxon>Bacteria</taxon>
        <taxon>Pseudomonadati</taxon>
        <taxon>Pseudomonadota</taxon>
        <taxon>Gammaproteobacteria</taxon>
        <taxon>Enterobacterales</taxon>
        <taxon>Enterobacteriaceae</taxon>
        <taxon>Klebsiella/Raoultella group</taxon>
        <taxon>Klebsiella</taxon>
        <taxon>Klebsiella pneumoniae complex</taxon>
    </lineage>
</organism>
<evidence type="ECO:0000313" key="1">
    <source>
        <dbReference type="EMBL" id="STT96541.1"/>
    </source>
</evidence>
<proteinExistence type="predicted"/>